<evidence type="ECO:0000313" key="2">
    <source>
        <dbReference type="EMBL" id="GAA0942536.1"/>
    </source>
</evidence>
<dbReference type="InterPro" id="IPR024344">
    <property type="entry name" value="MDMPI_metal-binding"/>
</dbReference>
<organism evidence="2 3">
    <name type="scientific">Kribbella koreensis</name>
    <dbReference type="NCBI Taxonomy" id="57909"/>
    <lineage>
        <taxon>Bacteria</taxon>
        <taxon>Bacillati</taxon>
        <taxon>Actinomycetota</taxon>
        <taxon>Actinomycetes</taxon>
        <taxon>Propionibacteriales</taxon>
        <taxon>Kribbellaceae</taxon>
        <taxon>Kribbella</taxon>
    </lineage>
</organism>
<accession>A0ABN1QGX7</accession>
<name>A0ABN1QGX7_9ACTN</name>
<comment type="caution">
    <text evidence="2">The sequence shown here is derived from an EMBL/GenBank/DDBJ whole genome shotgun (WGS) entry which is preliminary data.</text>
</comment>
<dbReference type="RefSeq" id="WP_343970568.1">
    <property type="nucleotide sequence ID" value="NZ_BAAAHK010000007.1"/>
</dbReference>
<dbReference type="Proteomes" id="UP001500542">
    <property type="component" value="Unassembled WGS sequence"/>
</dbReference>
<proteinExistence type="predicted"/>
<protein>
    <submittedName>
        <fullName evidence="2">TIGR03086 family metal-binding protein</fullName>
    </submittedName>
</protein>
<dbReference type="InterPro" id="IPR017517">
    <property type="entry name" value="Maleyloyr_isom"/>
</dbReference>
<keyword evidence="3" id="KW-1185">Reference proteome</keyword>
<sequence length="193" mass="21208">MGEIAERYRRRAEVFEQKVAGVRPEQWANRSPCEKWSARDVVDHVVVMHGVMLRPVGRALDSEPSVQDDPLAAFRAARTAVEAVLDDPALAAQECETPAGRMTAADQIDQVVSDDLVLHGWDLARATGQDETMDPVDVERLWASNSAIPPEVIEQYRTPGAFGPGIEVFGPEIAVPEDAPLQDRLLGYIGRQP</sequence>
<dbReference type="InterPro" id="IPR034660">
    <property type="entry name" value="DinB/YfiT-like"/>
</dbReference>
<dbReference type="EMBL" id="BAAAHK010000007">
    <property type="protein sequence ID" value="GAA0942536.1"/>
    <property type="molecule type" value="Genomic_DNA"/>
</dbReference>
<dbReference type="InterPro" id="IPR017520">
    <property type="entry name" value="CHP03086"/>
</dbReference>
<feature type="domain" description="Mycothiol-dependent maleylpyruvate isomerase metal-binding" evidence="1">
    <location>
        <begin position="12"/>
        <end position="124"/>
    </location>
</feature>
<dbReference type="SUPFAM" id="SSF109854">
    <property type="entry name" value="DinB/YfiT-like putative metalloenzymes"/>
    <property type="match status" value="1"/>
</dbReference>
<reference evidence="2 3" key="1">
    <citation type="journal article" date="2019" name="Int. J. Syst. Evol. Microbiol.">
        <title>The Global Catalogue of Microorganisms (GCM) 10K type strain sequencing project: providing services to taxonomists for standard genome sequencing and annotation.</title>
        <authorList>
            <consortium name="The Broad Institute Genomics Platform"/>
            <consortium name="The Broad Institute Genome Sequencing Center for Infectious Disease"/>
            <person name="Wu L."/>
            <person name="Ma J."/>
        </authorList>
    </citation>
    <scope>NUCLEOTIDE SEQUENCE [LARGE SCALE GENOMIC DNA]</scope>
    <source>
        <strain evidence="2 3">JCM 10977</strain>
    </source>
</reference>
<evidence type="ECO:0000313" key="3">
    <source>
        <dbReference type="Proteomes" id="UP001500542"/>
    </source>
</evidence>
<dbReference type="Pfam" id="PF11716">
    <property type="entry name" value="MDMPI_N"/>
    <property type="match status" value="1"/>
</dbReference>
<gene>
    <name evidence="2" type="ORF">GCM10009554_35120</name>
</gene>
<dbReference type="NCBIfam" id="TIGR03083">
    <property type="entry name" value="maleylpyruvate isomerase family mycothiol-dependent enzyme"/>
    <property type="match status" value="1"/>
</dbReference>
<dbReference type="NCBIfam" id="TIGR03086">
    <property type="entry name" value="TIGR03086 family metal-binding protein"/>
    <property type="match status" value="1"/>
</dbReference>
<evidence type="ECO:0000259" key="1">
    <source>
        <dbReference type="Pfam" id="PF11716"/>
    </source>
</evidence>
<dbReference type="Gene3D" id="1.20.120.450">
    <property type="entry name" value="dinb family like domain"/>
    <property type="match status" value="1"/>
</dbReference>